<comment type="caution">
    <text evidence="7">The sequence shown here is derived from an EMBL/GenBank/DDBJ whole genome shotgun (WGS) entry which is preliminary data.</text>
</comment>
<feature type="signal peptide" evidence="4">
    <location>
        <begin position="1"/>
        <end position="20"/>
    </location>
</feature>
<organism evidence="7 8">
    <name type="scientific">Dreissena polymorpha</name>
    <name type="common">Zebra mussel</name>
    <name type="synonym">Mytilus polymorpha</name>
    <dbReference type="NCBI Taxonomy" id="45954"/>
    <lineage>
        <taxon>Eukaryota</taxon>
        <taxon>Metazoa</taxon>
        <taxon>Spiralia</taxon>
        <taxon>Lophotrochozoa</taxon>
        <taxon>Mollusca</taxon>
        <taxon>Bivalvia</taxon>
        <taxon>Autobranchia</taxon>
        <taxon>Heteroconchia</taxon>
        <taxon>Euheterodonta</taxon>
        <taxon>Imparidentia</taxon>
        <taxon>Neoheterodontei</taxon>
        <taxon>Myida</taxon>
        <taxon>Dreissenoidea</taxon>
        <taxon>Dreissenidae</taxon>
        <taxon>Dreissena</taxon>
    </lineage>
</organism>
<evidence type="ECO:0000256" key="3">
    <source>
        <dbReference type="ARBA" id="ARBA00022801"/>
    </source>
</evidence>
<evidence type="ECO:0000259" key="6">
    <source>
        <dbReference type="Pfam" id="PF00135"/>
    </source>
</evidence>
<sequence length="588" mass="65053">MANVLYLVFYVGLYVCLSAAQGPSVITPYGEIHGVYGQVMYKDPAMITVHRYLGIPFAKPPVGDLRFRKPEPLTMLKTPYNASAFGKACPQLGYSSPPLSQPIQSQSEDCLFLNVVVPDRSPAPDKAHAVMVFFYGGGFTTGSSTTYDAQFLAAYGNIITVTANYRVGPFGFMSTEDVNCPGNFGLWDQRLALQWVYSNIASFGGDPGRVTIFGSSAGAVGCNVQAMYPPNQGLFKNVITQSGTLSNISPIPNARKYALKLAYELGCTTNNTLEAVECLRNVSWKDLNDALLLLGKTDAAFTRFAPAVDGELVKIQPLQLLKLYKDKNMAEVEFFRSLNYMNGVNQFDGAFMYNLYKNPAAENLADLSNLFSNIGVSPTQKALKAAVIHEYENWNRPFNKEEIPLQAVKIFGDSAFGGPAINALLMHEAGPANSYAYRFMPKPSVNTMNTPDWVPGSNHLDELRFMFAWGALLRQPWEEQMSTQMVTYWSNFAKTGNPNTPAIPSVTWPVYNKVNMTYIDLDKDAITAKHYLLAKEHHFWNDVFGSFSMETTDSTKCEGPIVAAASLMTSFVSNMVAWFLMLFAVFLF</sequence>
<evidence type="ECO:0000256" key="5">
    <source>
        <dbReference type="SAM" id="Phobius"/>
    </source>
</evidence>
<dbReference type="Gene3D" id="3.40.50.1820">
    <property type="entry name" value="alpha/beta hydrolase"/>
    <property type="match status" value="1"/>
</dbReference>
<reference evidence="7" key="2">
    <citation type="submission" date="2020-11" db="EMBL/GenBank/DDBJ databases">
        <authorList>
            <person name="McCartney M.A."/>
            <person name="Auch B."/>
            <person name="Kono T."/>
            <person name="Mallez S."/>
            <person name="Becker A."/>
            <person name="Gohl D.M."/>
            <person name="Silverstein K.A.T."/>
            <person name="Koren S."/>
            <person name="Bechman K.B."/>
            <person name="Herman A."/>
            <person name="Abrahante J.E."/>
            <person name="Garbe J."/>
        </authorList>
    </citation>
    <scope>NUCLEOTIDE SEQUENCE</scope>
    <source>
        <strain evidence="7">Duluth1</strain>
        <tissue evidence="7">Whole animal</tissue>
    </source>
</reference>
<evidence type="ECO:0000313" key="7">
    <source>
        <dbReference type="EMBL" id="KAH3863161.1"/>
    </source>
</evidence>
<feature type="chain" id="PRO_5039752313" description="Carboxylic ester hydrolase" evidence="4">
    <location>
        <begin position="21"/>
        <end position="588"/>
    </location>
</feature>
<dbReference type="AlphaFoldDB" id="A0A9D4RCA7"/>
<dbReference type="PROSITE" id="PS00122">
    <property type="entry name" value="CARBOXYLESTERASE_B_1"/>
    <property type="match status" value="1"/>
</dbReference>
<evidence type="ECO:0000256" key="4">
    <source>
        <dbReference type="RuleBase" id="RU361235"/>
    </source>
</evidence>
<dbReference type="GO" id="GO:0016787">
    <property type="term" value="F:hydrolase activity"/>
    <property type="evidence" value="ECO:0007669"/>
    <property type="project" value="UniProtKB-KW"/>
</dbReference>
<dbReference type="PANTHER" id="PTHR43903">
    <property type="entry name" value="NEUROLIGIN"/>
    <property type="match status" value="1"/>
</dbReference>
<evidence type="ECO:0000256" key="2">
    <source>
        <dbReference type="ARBA" id="ARBA00022729"/>
    </source>
</evidence>
<dbReference type="SUPFAM" id="SSF53474">
    <property type="entry name" value="alpha/beta-Hydrolases"/>
    <property type="match status" value="1"/>
</dbReference>
<gene>
    <name evidence="7" type="ORF">DPMN_026140</name>
</gene>
<protein>
    <recommendedName>
        <fullName evidence="4">Carboxylic ester hydrolase</fullName>
        <ecNumber evidence="4">3.1.1.-</ecNumber>
    </recommendedName>
</protein>
<keyword evidence="5" id="KW-0472">Membrane</keyword>
<comment type="similarity">
    <text evidence="1 4">Belongs to the type-B carboxylesterase/lipase family.</text>
</comment>
<dbReference type="Pfam" id="PF00135">
    <property type="entry name" value="COesterase"/>
    <property type="match status" value="1"/>
</dbReference>
<keyword evidence="2 4" id="KW-0732">Signal</keyword>
<keyword evidence="3 4" id="KW-0378">Hydrolase</keyword>
<keyword evidence="5" id="KW-0812">Transmembrane</keyword>
<dbReference type="EMBL" id="JAIWYP010000002">
    <property type="protein sequence ID" value="KAH3863161.1"/>
    <property type="molecule type" value="Genomic_DNA"/>
</dbReference>
<dbReference type="InterPro" id="IPR019819">
    <property type="entry name" value="Carboxylesterase_B_CS"/>
</dbReference>
<accession>A0A9D4RCA7</accession>
<dbReference type="InterPro" id="IPR029058">
    <property type="entry name" value="AB_hydrolase_fold"/>
</dbReference>
<keyword evidence="8" id="KW-1185">Reference proteome</keyword>
<keyword evidence="5" id="KW-1133">Transmembrane helix</keyword>
<dbReference type="OrthoDB" id="408631at2759"/>
<dbReference type="Proteomes" id="UP000828390">
    <property type="component" value="Unassembled WGS sequence"/>
</dbReference>
<proteinExistence type="inferred from homology"/>
<feature type="domain" description="Carboxylesterase type B" evidence="6">
    <location>
        <begin position="23"/>
        <end position="540"/>
    </location>
</feature>
<evidence type="ECO:0000256" key="1">
    <source>
        <dbReference type="ARBA" id="ARBA00005964"/>
    </source>
</evidence>
<dbReference type="PROSITE" id="PS00941">
    <property type="entry name" value="CARBOXYLESTERASE_B_2"/>
    <property type="match status" value="1"/>
</dbReference>
<feature type="transmembrane region" description="Helical" evidence="5">
    <location>
        <begin position="561"/>
        <end position="587"/>
    </location>
</feature>
<reference evidence="7" key="1">
    <citation type="journal article" date="2019" name="bioRxiv">
        <title>The Genome of the Zebra Mussel, Dreissena polymorpha: A Resource for Invasive Species Research.</title>
        <authorList>
            <person name="McCartney M.A."/>
            <person name="Auch B."/>
            <person name="Kono T."/>
            <person name="Mallez S."/>
            <person name="Zhang Y."/>
            <person name="Obille A."/>
            <person name="Becker A."/>
            <person name="Abrahante J.E."/>
            <person name="Garbe J."/>
            <person name="Badalamenti J.P."/>
            <person name="Herman A."/>
            <person name="Mangelson H."/>
            <person name="Liachko I."/>
            <person name="Sullivan S."/>
            <person name="Sone E.D."/>
            <person name="Koren S."/>
            <person name="Silverstein K.A.T."/>
            <person name="Beckman K.B."/>
            <person name="Gohl D.M."/>
        </authorList>
    </citation>
    <scope>NUCLEOTIDE SEQUENCE</scope>
    <source>
        <strain evidence="7">Duluth1</strain>
        <tissue evidence="7">Whole animal</tissue>
    </source>
</reference>
<dbReference type="InterPro" id="IPR051093">
    <property type="entry name" value="Neuroligin/BSAL"/>
</dbReference>
<dbReference type="InterPro" id="IPR002018">
    <property type="entry name" value="CarbesteraseB"/>
</dbReference>
<dbReference type="InterPro" id="IPR019826">
    <property type="entry name" value="Carboxylesterase_B_AS"/>
</dbReference>
<evidence type="ECO:0000313" key="8">
    <source>
        <dbReference type="Proteomes" id="UP000828390"/>
    </source>
</evidence>
<dbReference type="EC" id="3.1.1.-" evidence="4"/>
<name>A0A9D4RCA7_DREPO</name>